<feature type="region of interest" description="Disordered" evidence="1">
    <location>
        <begin position="71"/>
        <end position="95"/>
    </location>
</feature>
<feature type="compositionally biased region" description="Basic residues" evidence="1">
    <location>
        <begin position="339"/>
        <end position="352"/>
    </location>
</feature>
<feature type="compositionally biased region" description="Pro residues" evidence="1">
    <location>
        <begin position="21"/>
        <end position="30"/>
    </location>
</feature>
<sequence length="364" mass="42638">MPYYNDYPYYNYGNNYYYPPPGGLSPPPTRPRASSHGRMGDPTVNVYTTGNDRGRAYDRLADEIARLKLDAERSRSRHDHHAMSHYHRSPSPTMAELRRDLERKERELHEERDRANAKDHEKDIIQRWENEQAEKKRKEKEREKALKEKIEADALLEKEKEEKAYKEFELLQAKKKLEEKEKKEKKEKEIEEANREMLRRLGYSENQIERSIAVDKKKRDGGSFNNNTTNIIQYPTPPPPAVYPPQPHPGEIIVSRPGGVIYPRARTHDISVDVLDKFGIGWRYDAVDPSYIIIYREMDQHTFEALHQETKRLRKGSKGTVLKIEGKKKHSSGLDGLRIVRHRSKSRSRSHSHGRDPEVIVVNR</sequence>
<feature type="region of interest" description="Disordered" evidence="1">
    <location>
        <begin position="327"/>
        <end position="364"/>
    </location>
</feature>
<dbReference type="AlphaFoldDB" id="A0A9P4J9S1"/>
<gene>
    <name evidence="2" type="ORF">K461DRAFT_265508</name>
</gene>
<evidence type="ECO:0000256" key="1">
    <source>
        <dbReference type="SAM" id="MobiDB-lite"/>
    </source>
</evidence>
<proteinExistence type="predicted"/>
<organism evidence="2 3">
    <name type="scientific">Myriangium duriaei CBS 260.36</name>
    <dbReference type="NCBI Taxonomy" id="1168546"/>
    <lineage>
        <taxon>Eukaryota</taxon>
        <taxon>Fungi</taxon>
        <taxon>Dikarya</taxon>
        <taxon>Ascomycota</taxon>
        <taxon>Pezizomycotina</taxon>
        <taxon>Dothideomycetes</taxon>
        <taxon>Dothideomycetidae</taxon>
        <taxon>Myriangiales</taxon>
        <taxon>Myriangiaceae</taxon>
        <taxon>Myriangium</taxon>
    </lineage>
</organism>
<reference evidence="2" key="1">
    <citation type="journal article" date="2020" name="Stud. Mycol.">
        <title>101 Dothideomycetes genomes: a test case for predicting lifestyles and emergence of pathogens.</title>
        <authorList>
            <person name="Haridas S."/>
            <person name="Albert R."/>
            <person name="Binder M."/>
            <person name="Bloem J."/>
            <person name="Labutti K."/>
            <person name="Salamov A."/>
            <person name="Andreopoulos B."/>
            <person name="Baker S."/>
            <person name="Barry K."/>
            <person name="Bills G."/>
            <person name="Bluhm B."/>
            <person name="Cannon C."/>
            <person name="Castanera R."/>
            <person name="Culley D."/>
            <person name="Daum C."/>
            <person name="Ezra D."/>
            <person name="Gonzalez J."/>
            <person name="Henrissat B."/>
            <person name="Kuo A."/>
            <person name="Liang C."/>
            <person name="Lipzen A."/>
            <person name="Lutzoni F."/>
            <person name="Magnuson J."/>
            <person name="Mondo S."/>
            <person name="Nolan M."/>
            <person name="Ohm R."/>
            <person name="Pangilinan J."/>
            <person name="Park H.-J."/>
            <person name="Ramirez L."/>
            <person name="Alfaro M."/>
            <person name="Sun H."/>
            <person name="Tritt A."/>
            <person name="Yoshinaga Y."/>
            <person name="Zwiers L.-H."/>
            <person name="Turgeon B."/>
            <person name="Goodwin S."/>
            <person name="Spatafora J."/>
            <person name="Crous P."/>
            <person name="Grigoriev I."/>
        </authorList>
    </citation>
    <scope>NUCLEOTIDE SEQUENCE</scope>
    <source>
        <strain evidence="2">CBS 260.36</strain>
    </source>
</reference>
<feature type="compositionally biased region" description="Polar residues" evidence="1">
    <location>
        <begin position="223"/>
        <end position="233"/>
    </location>
</feature>
<accession>A0A9P4J9S1</accession>
<feature type="compositionally biased region" description="Basic residues" evidence="1">
    <location>
        <begin position="75"/>
        <end position="88"/>
    </location>
</feature>
<dbReference type="OrthoDB" id="6133115at2759"/>
<evidence type="ECO:0000313" key="3">
    <source>
        <dbReference type="Proteomes" id="UP000799439"/>
    </source>
</evidence>
<evidence type="ECO:0000313" key="2">
    <source>
        <dbReference type="EMBL" id="KAF2156062.1"/>
    </source>
</evidence>
<name>A0A9P4J9S1_9PEZI</name>
<feature type="region of interest" description="Disordered" evidence="1">
    <location>
        <begin position="21"/>
        <end position="51"/>
    </location>
</feature>
<protein>
    <submittedName>
        <fullName evidence="2">Uncharacterized protein</fullName>
    </submittedName>
</protein>
<dbReference type="Proteomes" id="UP000799439">
    <property type="component" value="Unassembled WGS sequence"/>
</dbReference>
<dbReference type="EMBL" id="ML996082">
    <property type="protein sequence ID" value="KAF2156062.1"/>
    <property type="molecule type" value="Genomic_DNA"/>
</dbReference>
<feature type="region of interest" description="Disordered" evidence="1">
    <location>
        <begin position="216"/>
        <end position="239"/>
    </location>
</feature>
<comment type="caution">
    <text evidence="2">The sequence shown here is derived from an EMBL/GenBank/DDBJ whole genome shotgun (WGS) entry which is preliminary data.</text>
</comment>
<keyword evidence="3" id="KW-1185">Reference proteome</keyword>